<comment type="caution">
    <text evidence="1">The sequence shown here is derived from an EMBL/GenBank/DDBJ whole genome shotgun (WGS) entry which is preliminary data.</text>
</comment>
<organism evidence="1 2">
    <name type="scientific">Leptospira wolffii</name>
    <dbReference type="NCBI Taxonomy" id="409998"/>
    <lineage>
        <taxon>Bacteria</taxon>
        <taxon>Pseudomonadati</taxon>
        <taxon>Spirochaetota</taxon>
        <taxon>Spirochaetia</taxon>
        <taxon>Leptospirales</taxon>
        <taxon>Leptospiraceae</taxon>
        <taxon>Leptospira</taxon>
    </lineage>
</organism>
<accession>A0A2M9ZH95</accession>
<evidence type="ECO:0000313" key="1">
    <source>
        <dbReference type="EMBL" id="PJZ67802.1"/>
    </source>
</evidence>
<gene>
    <name evidence="1" type="ORF">CH371_07370</name>
</gene>
<proteinExistence type="predicted"/>
<dbReference type="AlphaFoldDB" id="A0A2M9ZH95"/>
<evidence type="ECO:0000313" key="2">
    <source>
        <dbReference type="Proteomes" id="UP000231912"/>
    </source>
</evidence>
<dbReference type="Proteomes" id="UP000231912">
    <property type="component" value="Unassembled WGS sequence"/>
</dbReference>
<protein>
    <submittedName>
        <fullName evidence="1">Uncharacterized protein</fullName>
    </submittedName>
</protein>
<sequence length="60" mass="7111">MERKPVKNASESFIFDGEKLSTLLSRRERKDRNYNLSQSVLTFLKKGKFDLIKNSIEKFE</sequence>
<dbReference type="EMBL" id="NPDT01000001">
    <property type="protein sequence ID" value="PJZ67802.1"/>
    <property type="molecule type" value="Genomic_DNA"/>
</dbReference>
<reference evidence="1 2" key="1">
    <citation type="submission" date="2017-07" db="EMBL/GenBank/DDBJ databases">
        <title>Leptospira spp. isolated from tropical soils.</title>
        <authorList>
            <person name="Thibeaux R."/>
            <person name="Iraola G."/>
            <person name="Ferres I."/>
            <person name="Bierque E."/>
            <person name="Girault D."/>
            <person name="Soupe-Gilbert M.-E."/>
            <person name="Picardeau M."/>
            <person name="Goarant C."/>
        </authorList>
    </citation>
    <scope>NUCLEOTIDE SEQUENCE [LARGE SCALE GENOMIC DNA]</scope>
    <source>
        <strain evidence="1 2">FH2-C-A2</strain>
    </source>
</reference>
<name>A0A2M9ZH95_9LEPT</name>